<dbReference type="AlphaFoldDB" id="L8PCF4"/>
<dbReference type="Proteomes" id="UP000011205">
    <property type="component" value="Unassembled WGS sequence"/>
</dbReference>
<gene>
    <name evidence="1" type="ORF">STVIR_4885</name>
</gene>
<accession>L8PCF4</accession>
<evidence type="ECO:0000313" key="1">
    <source>
        <dbReference type="EMBL" id="ELS54095.1"/>
    </source>
</evidence>
<organism evidence="1 2">
    <name type="scientific">Streptomyces viridochromogenes Tue57</name>
    <dbReference type="NCBI Taxonomy" id="1160705"/>
    <lineage>
        <taxon>Bacteria</taxon>
        <taxon>Bacillati</taxon>
        <taxon>Actinomycetota</taxon>
        <taxon>Actinomycetes</taxon>
        <taxon>Kitasatosporales</taxon>
        <taxon>Streptomycetaceae</taxon>
        <taxon>Streptomyces</taxon>
    </lineage>
</organism>
<evidence type="ECO:0000313" key="2">
    <source>
        <dbReference type="Proteomes" id="UP000011205"/>
    </source>
</evidence>
<dbReference type="PATRIC" id="fig|1160705.3.peg.4829"/>
<name>L8PCF4_STRVR</name>
<dbReference type="EMBL" id="AMLP01000146">
    <property type="protein sequence ID" value="ELS54095.1"/>
    <property type="molecule type" value="Genomic_DNA"/>
</dbReference>
<protein>
    <submittedName>
        <fullName evidence="1">Uncharacterized protein</fullName>
    </submittedName>
</protein>
<comment type="caution">
    <text evidence="1">The sequence shown here is derived from an EMBL/GenBank/DDBJ whole genome shotgun (WGS) entry which is preliminary data.</text>
</comment>
<proteinExistence type="predicted"/>
<reference evidence="1 2" key="1">
    <citation type="journal article" date="2013" name="Genome Announc.">
        <title>Draft Genome Sequence of Streptomyces viridochromogenes Strain Tu57, Producer of Avilamycin.</title>
        <authorList>
            <person name="Gruning B.A."/>
            <person name="Erxleben A."/>
            <person name="Hahnlein A."/>
            <person name="Gunther S."/>
        </authorList>
    </citation>
    <scope>NUCLEOTIDE SEQUENCE [LARGE SCALE GENOMIC DNA]</scope>
    <source>
        <strain evidence="1 2">Tue57</strain>
    </source>
</reference>
<sequence>MVLASGRYGPWVHAVITSRSSIGPPDQELWAATRMIAFARSFATSYGTLTSPGPE</sequence>